<dbReference type="InterPro" id="IPR000792">
    <property type="entry name" value="Tscrpt_reg_LuxR_C"/>
</dbReference>
<evidence type="ECO:0000313" key="2">
    <source>
        <dbReference type="EMBL" id="PTU30162.1"/>
    </source>
</evidence>
<comment type="caution">
    <text evidence="2">The sequence shown here is derived from an EMBL/GenBank/DDBJ whole genome shotgun (WGS) entry which is preliminary data.</text>
</comment>
<proteinExistence type="predicted"/>
<dbReference type="AlphaFoldDB" id="A0A2T5MC59"/>
<dbReference type="Gene3D" id="1.10.10.10">
    <property type="entry name" value="Winged helix-like DNA-binding domain superfamily/Winged helix DNA-binding domain"/>
    <property type="match status" value="1"/>
</dbReference>
<evidence type="ECO:0000259" key="1">
    <source>
        <dbReference type="SMART" id="SM00421"/>
    </source>
</evidence>
<gene>
    <name evidence="2" type="ORF">CJD38_16610</name>
</gene>
<keyword evidence="3" id="KW-1185">Reference proteome</keyword>
<evidence type="ECO:0000313" key="3">
    <source>
        <dbReference type="Proteomes" id="UP000244248"/>
    </source>
</evidence>
<accession>A0A2T5MC59</accession>
<feature type="domain" description="HTH luxR-type" evidence="1">
    <location>
        <begin position="303"/>
        <end position="360"/>
    </location>
</feature>
<dbReference type="OrthoDB" id="5497412at2"/>
<dbReference type="RefSeq" id="WP_107941508.1">
    <property type="nucleotide sequence ID" value="NZ_QANS01000007.1"/>
</dbReference>
<reference evidence="2 3" key="1">
    <citation type="submission" date="2018-04" db="EMBL/GenBank/DDBJ databases">
        <title>Novel species isolated from glacier.</title>
        <authorList>
            <person name="Liu Q."/>
            <person name="Xin Y.-H."/>
        </authorList>
    </citation>
    <scope>NUCLEOTIDE SEQUENCE [LARGE SCALE GENOMIC DNA]</scope>
    <source>
        <strain evidence="2 3">GT1R17</strain>
    </source>
</reference>
<dbReference type="GO" id="GO:0006355">
    <property type="term" value="P:regulation of DNA-templated transcription"/>
    <property type="evidence" value="ECO:0007669"/>
    <property type="project" value="InterPro"/>
</dbReference>
<dbReference type="Proteomes" id="UP000244248">
    <property type="component" value="Unassembled WGS sequence"/>
</dbReference>
<dbReference type="GO" id="GO:0003677">
    <property type="term" value="F:DNA binding"/>
    <property type="evidence" value="ECO:0007669"/>
    <property type="project" value="InterPro"/>
</dbReference>
<dbReference type="SUPFAM" id="SSF46894">
    <property type="entry name" value="C-terminal effector domain of the bipartite response regulators"/>
    <property type="match status" value="1"/>
</dbReference>
<protein>
    <submittedName>
        <fullName evidence="2">Chemotaxis protein CheY</fullName>
    </submittedName>
</protein>
<dbReference type="InterPro" id="IPR016032">
    <property type="entry name" value="Sig_transdc_resp-reg_C-effctor"/>
</dbReference>
<sequence>MPKSEPMDDLLLALLDGAFENPPWTKFLDLLRKRVAADYASLVFRPPGMPTNTVFHLYSGRRSPPHVEQLYKESFFARDPTPYHAMREGRIYSLKELLRKDDPASAAYIKEVMAPSGMNAMRMVRVAETSGVSAWLITTRTKGDFTGKDETLLSALVPYLRSVLRNFVALERERTNALLASEAIQRLNYGWIALDANARVLETDAQGELILKRSKLLRRDTDGRLVANTRQQTREIVAAVKLIANSSEARPRAVVLCRDPWLDMLLVRANRESGSARSVPAVVVYVHGDSALSVDRCEQLAQLFDLLPSESRLALALGRGMSIAEAANELGLTVETARTYSKKIYAKMGARSQADLVRFIHRSVLLIA</sequence>
<dbReference type="InterPro" id="IPR036388">
    <property type="entry name" value="WH-like_DNA-bd_sf"/>
</dbReference>
<organism evidence="2 3">
    <name type="scientific">Stenotrophobium rhamnosiphilum</name>
    <dbReference type="NCBI Taxonomy" id="2029166"/>
    <lineage>
        <taxon>Bacteria</taxon>
        <taxon>Pseudomonadati</taxon>
        <taxon>Pseudomonadota</taxon>
        <taxon>Gammaproteobacteria</taxon>
        <taxon>Nevskiales</taxon>
        <taxon>Nevskiaceae</taxon>
        <taxon>Stenotrophobium</taxon>
    </lineage>
</organism>
<name>A0A2T5MC59_9GAMM</name>
<dbReference type="SMART" id="SM00421">
    <property type="entry name" value="HTH_LUXR"/>
    <property type="match status" value="1"/>
</dbReference>
<dbReference type="EMBL" id="QANS01000007">
    <property type="protein sequence ID" value="PTU30162.1"/>
    <property type="molecule type" value="Genomic_DNA"/>
</dbReference>